<feature type="compositionally biased region" description="Low complexity" evidence="1">
    <location>
        <begin position="82"/>
        <end position="97"/>
    </location>
</feature>
<reference evidence="3" key="2">
    <citation type="submission" date="2023-06" db="EMBL/GenBank/DDBJ databases">
        <authorList>
            <consortium name="Lawrence Berkeley National Laboratory"/>
            <person name="Mondo S.J."/>
            <person name="Hensen N."/>
            <person name="Bonometti L."/>
            <person name="Westerberg I."/>
            <person name="Brannstrom I.O."/>
            <person name="Guillou S."/>
            <person name="Cros-Aarteil S."/>
            <person name="Calhoun S."/>
            <person name="Haridas S."/>
            <person name="Kuo A."/>
            <person name="Pangilinan J."/>
            <person name="Riley R."/>
            <person name="Labutti K."/>
            <person name="Andreopoulos B."/>
            <person name="Lipzen A."/>
            <person name="Chen C."/>
            <person name="Yanf M."/>
            <person name="Daum C."/>
            <person name="Ng V."/>
            <person name="Clum A."/>
            <person name="Steindorff A."/>
            <person name="Ohm R."/>
            <person name="Martin F."/>
            <person name="Silar P."/>
            <person name="Natvig D."/>
            <person name="Lalanne C."/>
            <person name="Gautier V."/>
            <person name="Ament-Velasquez S.L."/>
            <person name="Kruys A."/>
            <person name="Hutchinson M.I."/>
            <person name="Powell A.J."/>
            <person name="Barry K."/>
            <person name="Miller A.N."/>
            <person name="Grigoriev I.V."/>
            <person name="Debuchy R."/>
            <person name="Gladieux P."/>
            <person name="Thoren M.H."/>
            <person name="Johannesson H."/>
        </authorList>
    </citation>
    <scope>NUCLEOTIDE SEQUENCE</scope>
    <source>
        <strain evidence="3">CBS 333.67</strain>
    </source>
</reference>
<dbReference type="SMART" id="SM00443">
    <property type="entry name" value="G_patch"/>
    <property type="match status" value="1"/>
</dbReference>
<dbReference type="EMBL" id="JAUDZG010000002">
    <property type="protein sequence ID" value="KAK3307920.1"/>
    <property type="molecule type" value="Genomic_DNA"/>
</dbReference>
<evidence type="ECO:0000313" key="3">
    <source>
        <dbReference type="EMBL" id="KAK3307920.1"/>
    </source>
</evidence>
<reference evidence="3" key="1">
    <citation type="journal article" date="2023" name="Mol. Phylogenet. Evol.">
        <title>Genome-scale phylogeny and comparative genomics of the fungal order Sordariales.</title>
        <authorList>
            <person name="Hensen N."/>
            <person name="Bonometti L."/>
            <person name="Westerberg I."/>
            <person name="Brannstrom I.O."/>
            <person name="Guillou S."/>
            <person name="Cros-Aarteil S."/>
            <person name="Calhoun S."/>
            <person name="Haridas S."/>
            <person name="Kuo A."/>
            <person name="Mondo S."/>
            <person name="Pangilinan J."/>
            <person name="Riley R."/>
            <person name="LaButti K."/>
            <person name="Andreopoulos B."/>
            <person name="Lipzen A."/>
            <person name="Chen C."/>
            <person name="Yan M."/>
            <person name="Daum C."/>
            <person name="Ng V."/>
            <person name="Clum A."/>
            <person name="Steindorff A."/>
            <person name="Ohm R.A."/>
            <person name="Martin F."/>
            <person name="Silar P."/>
            <person name="Natvig D.O."/>
            <person name="Lalanne C."/>
            <person name="Gautier V."/>
            <person name="Ament-Velasquez S.L."/>
            <person name="Kruys A."/>
            <person name="Hutchinson M.I."/>
            <person name="Powell A.J."/>
            <person name="Barry K."/>
            <person name="Miller A.N."/>
            <person name="Grigoriev I.V."/>
            <person name="Debuchy R."/>
            <person name="Gladieux P."/>
            <person name="Hiltunen Thoren M."/>
            <person name="Johannesson H."/>
        </authorList>
    </citation>
    <scope>NUCLEOTIDE SEQUENCE</scope>
    <source>
        <strain evidence="3">CBS 333.67</strain>
    </source>
</reference>
<feature type="compositionally biased region" description="Pro residues" evidence="1">
    <location>
        <begin position="248"/>
        <end position="269"/>
    </location>
</feature>
<dbReference type="SUPFAM" id="SSF54928">
    <property type="entry name" value="RNA-binding domain, RBD"/>
    <property type="match status" value="1"/>
</dbReference>
<dbReference type="GeneID" id="87887490"/>
<feature type="region of interest" description="Disordered" evidence="1">
    <location>
        <begin position="177"/>
        <end position="350"/>
    </location>
</feature>
<dbReference type="PANTHER" id="PTHR13288:SF8">
    <property type="entry name" value="SPLICING FACTOR 45"/>
    <property type="match status" value="1"/>
</dbReference>
<feature type="compositionally biased region" description="Acidic residues" evidence="1">
    <location>
        <begin position="304"/>
        <end position="317"/>
    </location>
</feature>
<proteinExistence type="predicted"/>
<feature type="compositionally biased region" description="Gly residues" evidence="1">
    <location>
        <begin position="392"/>
        <end position="403"/>
    </location>
</feature>
<comment type="caution">
    <text evidence="3">The sequence shown here is derived from an EMBL/GenBank/DDBJ whole genome shotgun (WGS) entry which is preliminary data.</text>
</comment>
<sequence>MAAPPPQPPARTGLSLYADLLETDSSASISRDPVLFKDESKGDAAAKKALDPALRFQPIRRPQVKQPSKPKPIFPKAPPTIPTAAAAAATTAAAAPAQPRSTLADWAATEEDEYLYGTAEKRQRGGRRRKKKKADQPRETDWDELYDPARPTNVEEYLHSEERIREVQDWKAVLYAHRRRRQRSESYESEGRSGEEDRATFRSQFAPPASLAFAPPPMSPPRATAPVSNDATGDDAYARRLALSGMAPPSPPPPPPPPPPEFKPPPHPQPSTDSATISRAPVRYEAPPPPLPPPPPLSDTTPMDLDDKEEDDYDPEVDYASILLPAPPTNPSDAADVAQQERTSRPGQKGFAQRLMAKYGWTKGTGLGASESGITSALRVQVEKRRRKPDAEGGGFAEPGGRGRIIAPKAKPRADGEDAGKGKMSVVVVLQNMLDNMPDLEAEVEAGLGQEIGEECGERYGRVERVLIDVEGRRVFIKFVEGVSALRAVNALEGRIFNGNSIAARFYDEEKFEEGIYDG</sequence>
<dbReference type="PANTHER" id="PTHR13288">
    <property type="entry name" value="SPLICING FACTOR 45 SPF45"/>
    <property type="match status" value="1"/>
</dbReference>
<dbReference type="Gene3D" id="3.30.70.330">
    <property type="match status" value="1"/>
</dbReference>
<dbReference type="RefSeq" id="XP_062723700.1">
    <property type="nucleotide sequence ID" value="XM_062868661.1"/>
</dbReference>
<feature type="region of interest" description="Disordered" evidence="1">
    <location>
        <begin position="381"/>
        <end position="419"/>
    </location>
</feature>
<feature type="compositionally biased region" description="Pro residues" evidence="1">
    <location>
        <begin position="286"/>
        <end position="297"/>
    </location>
</feature>
<dbReference type="PROSITE" id="PS50174">
    <property type="entry name" value="G_PATCH"/>
    <property type="match status" value="1"/>
</dbReference>
<gene>
    <name evidence="3" type="ORF">B0T15DRAFT_522985</name>
</gene>
<feature type="domain" description="G-patch" evidence="2">
    <location>
        <begin position="348"/>
        <end position="399"/>
    </location>
</feature>
<dbReference type="Proteomes" id="UP001273166">
    <property type="component" value="Unassembled WGS sequence"/>
</dbReference>
<evidence type="ECO:0000256" key="1">
    <source>
        <dbReference type="SAM" id="MobiDB-lite"/>
    </source>
</evidence>
<evidence type="ECO:0000313" key="4">
    <source>
        <dbReference type="Proteomes" id="UP001273166"/>
    </source>
</evidence>
<dbReference type="GO" id="GO:0071011">
    <property type="term" value="C:precatalytic spliceosome"/>
    <property type="evidence" value="ECO:0007669"/>
    <property type="project" value="TreeGrafter"/>
</dbReference>
<name>A0AAJ0GXY3_9PEZI</name>
<dbReference type="InterPro" id="IPR035979">
    <property type="entry name" value="RBD_domain_sf"/>
</dbReference>
<dbReference type="AlphaFoldDB" id="A0AAJ0GXY3"/>
<protein>
    <recommendedName>
        <fullName evidence="2">G-patch domain-containing protein</fullName>
    </recommendedName>
</protein>
<dbReference type="InterPro" id="IPR000467">
    <property type="entry name" value="G_patch_dom"/>
</dbReference>
<evidence type="ECO:0000259" key="2">
    <source>
        <dbReference type="PROSITE" id="PS50174"/>
    </source>
</evidence>
<dbReference type="GO" id="GO:0045292">
    <property type="term" value="P:mRNA cis splicing, via spliceosome"/>
    <property type="evidence" value="ECO:0007669"/>
    <property type="project" value="InterPro"/>
</dbReference>
<keyword evidence="4" id="KW-1185">Reference proteome</keyword>
<feature type="compositionally biased region" description="Basic and acidic residues" evidence="1">
    <location>
        <begin position="183"/>
        <end position="200"/>
    </location>
</feature>
<dbReference type="InterPro" id="IPR012677">
    <property type="entry name" value="Nucleotide-bd_a/b_plait_sf"/>
</dbReference>
<feature type="compositionally biased region" description="Pro residues" evidence="1">
    <location>
        <begin position="69"/>
        <end position="81"/>
    </location>
</feature>
<dbReference type="FunFam" id="3.30.70.330:FF:000495">
    <property type="entry name" value="Putative G-patch DNA repair protein (Drt111)"/>
    <property type="match status" value="1"/>
</dbReference>
<dbReference type="GO" id="GO:0003676">
    <property type="term" value="F:nucleic acid binding"/>
    <property type="evidence" value="ECO:0007669"/>
    <property type="project" value="InterPro"/>
</dbReference>
<feature type="region of interest" description="Disordered" evidence="1">
    <location>
        <begin position="39"/>
        <end position="163"/>
    </location>
</feature>
<accession>A0AAJ0GXY3</accession>
<feature type="compositionally biased region" description="Basic residues" evidence="1">
    <location>
        <begin position="124"/>
        <end position="133"/>
    </location>
</feature>
<dbReference type="InterPro" id="IPR040052">
    <property type="entry name" value="RBM17"/>
</dbReference>
<organism evidence="3 4">
    <name type="scientific">Chaetomium strumarium</name>
    <dbReference type="NCBI Taxonomy" id="1170767"/>
    <lineage>
        <taxon>Eukaryota</taxon>
        <taxon>Fungi</taxon>
        <taxon>Dikarya</taxon>
        <taxon>Ascomycota</taxon>
        <taxon>Pezizomycotina</taxon>
        <taxon>Sordariomycetes</taxon>
        <taxon>Sordariomycetidae</taxon>
        <taxon>Sordariales</taxon>
        <taxon>Chaetomiaceae</taxon>
        <taxon>Chaetomium</taxon>
    </lineage>
</organism>
<dbReference type="Pfam" id="PF01585">
    <property type="entry name" value="G-patch"/>
    <property type="match status" value="1"/>
</dbReference>
<feature type="compositionally biased region" description="Basic and acidic residues" evidence="1">
    <location>
        <begin position="39"/>
        <end position="50"/>
    </location>
</feature>